<feature type="compositionally biased region" description="Basic and acidic residues" evidence="5">
    <location>
        <begin position="253"/>
        <end position="265"/>
    </location>
</feature>
<evidence type="ECO:0000313" key="8">
    <source>
        <dbReference type="Proteomes" id="UP001648503"/>
    </source>
</evidence>
<evidence type="ECO:0000256" key="1">
    <source>
        <dbReference type="ARBA" id="ARBA00000971"/>
    </source>
</evidence>
<evidence type="ECO:0000256" key="5">
    <source>
        <dbReference type="SAM" id="MobiDB-lite"/>
    </source>
</evidence>
<dbReference type="PANTHER" id="PTHR45625:SF6">
    <property type="entry name" value="SPLICEOSOME-ASSOCIATED PROTEIN CWC27 HOMOLOG"/>
    <property type="match status" value="1"/>
</dbReference>
<accession>A0ABQ8FN25</accession>
<comment type="similarity">
    <text evidence="4">Belongs to the cyclophilin-type PPIase family. CWC27 subfamily.</text>
</comment>
<keyword evidence="3" id="KW-0539">Nucleus</keyword>
<name>A0ABQ8FN25_9FUNG</name>
<comment type="subcellular location">
    <subcellularLocation>
        <location evidence="2">Nucleus</location>
    </subcellularLocation>
</comment>
<feature type="compositionally biased region" description="Low complexity" evidence="5">
    <location>
        <begin position="352"/>
        <end position="361"/>
    </location>
</feature>
<dbReference type="Proteomes" id="UP001648503">
    <property type="component" value="Unassembled WGS sequence"/>
</dbReference>
<comment type="catalytic activity">
    <reaction evidence="1">
        <text>[protein]-peptidylproline (omega=180) = [protein]-peptidylproline (omega=0)</text>
        <dbReference type="Rhea" id="RHEA:16237"/>
        <dbReference type="Rhea" id="RHEA-COMP:10747"/>
        <dbReference type="Rhea" id="RHEA-COMP:10748"/>
        <dbReference type="ChEBI" id="CHEBI:83833"/>
        <dbReference type="ChEBI" id="CHEBI:83834"/>
        <dbReference type="EC" id="5.2.1.8"/>
    </reaction>
</comment>
<gene>
    <name evidence="7" type="ORF">BASA50_001777</name>
</gene>
<evidence type="ECO:0000256" key="3">
    <source>
        <dbReference type="ARBA" id="ARBA00023242"/>
    </source>
</evidence>
<feature type="compositionally biased region" description="Basic and acidic residues" evidence="5">
    <location>
        <begin position="435"/>
        <end position="446"/>
    </location>
</feature>
<feature type="domain" description="PPIase cyclophilin-type" evidence="6">
    <location>
        <begin position="18"/>
        <end position="166"/>
    </location>
</feature>
<dbReference type="PROSITE" id="PS00170">
    <property type="entry name" value="CSA_PPIASE_1"/>
    <property type="match status" value="1"/>
</dbReference>
<dbReference type="PRINTS" id="PR00153">
    <property type="entry name" value="CSAPPISMRASE"/>
</dbReference>
<dbReference type="InterPro" id="IPR029000">
    <property type="entry name" value="Cyclophilin-like_dom_sf"/>
</dbReference>
<dbReference type="Pfam" id="PF00160">
    <property type="entry name" value="Pro_isomerase"/>
    <property type="match status" value="1"/>
</dbReference>
<reference evidence="7 8" key="1">
    <citation type="submission" date="2021-02" db="EMBL/GenBank/DDBJ databases">
        <title>Variation within the Batrachochytrium salamandrivorans European outbreak.</title>
        <authorList>
            <person name="Kelly M."/>
            <person name="Pasmans F."/>
            <person name="Shea T.P."/>
            <person name="Munoz J.F."/>
            <person name="Carranza S."/>
            <person name="Cuomo C.A."/>
            <person name="Martel A."/>
        </authorList>
    </citation>
    <scope>NUCLEOTIDE SEQUENCE [LARGE SCALE GENOMIC DNA]</scope>
    <source>
        <strain evidence="7 8">AMFP18/2</strain>
    </source>
</reference>
<keyword evidence="8" id="KW-1185">Reference proteome</keyword>
<dbReference type="CDD" id="cd01925">
    <property type="entry name" value="cyclophilin_CeCYP16-like"/>
    <property type="match status" value="1"/>
</dbReference>
<feature type="region of interest" description="Disordered" evidence="5">
    <location>
        <begin position="509"/>
        <end position="563"/>
    </location>
</feature>
<protein>
    <recommendedName>
        <fullName evidence="6">PPIase cyclophilin-type domain-containing protein</fullName>
    </recommendedName>
</protein>
<dbReference type="InterPro" id="IPR002130">
    <property type="entry name" value="Cyclophilin-type_PPIase_dom"/>
</dbReference>
<dbReference type="PROSITE" id="PS50072">
    <property type="entry name" value="CSA_PPIASE_2"/>
    <property type="match status" value="1"/>
</dbReference>
<evidence type="ECO:0000256" key="2">
    <source>
        <dbReference type="ARBA" id="ARBA00004123"/>
    </source>
</evidence>
<evidence type="ECO:0000313" key="7">
    <source>
        <dbReference type="EMBL" id="KAH6601099.1"/>
    </source>
</evidence>
<feature type="region of interest" description="Disordered" evidence="5">
    <location>
        <begin position="403"/>
        <end position="446"/>
    </location>
</feature>
<dbReference type="Gene3D" id="2.40.100.10">
    <property type="entry name" value="Cyclophilin-like"/>
    <property type="match status" value="1"/>
</dbReference>
<feature type="compositionally biased region" description="Acidic residues" evidence="5">
    <location>
        <begin position="294"/>
        <end position="303"/>
    </location>
</feature>
<evidence type="ECO:0000259" key="6">
    <source>
        <dbReference type="PROSITE" id="PS50072"/>
    </source>
</evidence>
<proteinExistence type="inferred from homology"/>
<dbReference type="InterPro" id="IPR020892">
    <property type="entry name" value="Cyclophilin-type_PPIase_CS"/>
</dbReference>
<feature type="compositionally biased region" description="Polar residues" evidence="5">
    <location>
        <begin position="553"/>
        <end position="563"/>
    </location>
</feature>
<dbReference type="EMBL" id="JAFCIX010000017">
    <property type="protein sequence ID" value="KAH6601099.1"/>
    <property type="molecule type" value="Genomic_DNA"/>
</dbReference>
<feature type="compositionally biased region" description="Polar residues" evidence="5">
    <location>
        <begin position="341"/>
        <end position="351"/>
    </location>
</feature>
<feature type="region of interest" description="Disordered" evidence="5">
    <location>
        <begin position="249"/>
        <end position="364"/>
    </location>
</feature>
<comment type="caution">
    <text evidence="7">The sequence shown here is derived from an EMBL/GenBank/DDBJ whole genome shotgun (WGS) entry which is preliminary data.</text>
</comment>
<evidence type="ECO:0000256" key="4">
    <source>
        <dbReference type="ARBA" id="ARBA00038509"/>
    </source>
</evidence>
<feature type="compositionally biased region" description="Polar residues" evidence="5">
    <location>
        <begin position="316"/>
        <end position="332"/>
    </location>
</feature>
<dbReference type="SUPFAM" id="SSF50891">
    <property type="entry name" value="Cyclophilin-like"/>
    <property type="match status" value="1"/>
</dbReference>
<dbReference type="PANTHER" id="PTHR45625">
    <property type="entry name" value="PEPTIDYL-PROLYL CIS-TRANS ISOMERASE-RELATED"/>
    <property type="match status" value="1"/>
</dbReference>
<dbReference type="InterPro" id="IPR044666">
    <property type="entry name" value="Cyclophilin_A-like"/>
</dbReference>
<organism evidence="7 8">
    <name type="scientific">Batrachochytrium salamandrivorans</name>
    <dbReference type="NCBI Taxonomy" id="1357716"/>
    <lineage>
        <taxon>Eukaryota</taxon>
        <taxon>Fungi</taxon>
        <taxon>Fungi incertae sedis</taxon>
        <taxon>Chytridiomycota</taxon>
        <taxon>Chytridiomycota incertae sedis</taxon>
        <taxon>Chytridiomycetes</taxon>
        <taxon>Rhizophydiales</taxon>
        <taxon>Rhizophydiales incertae sedis</taxon>
        <taxon>Batrachochytrium</taxon>
    </lineage>
</organism>
<sequence>MSYAYSTEPPTKGKVILHTTVGELEIELWPKEAPKACRNFLQLCLEGFYDNTIFHRVVPDFIAQGGDPTGTGLGGESIYGGPFQDEYHTRLRFTHRGLLAMANTGPNSNRSQFFFTLGKTEELNRQNTIFGKIVGDTIYNLLKIGELEIGSDERPIYPAKILNTHIMSNPFDDIIPRTTAEDRAAVLEREAAQLAKEQDALRPKSKKNLSLLSFGEEAEETTEIVRSKHKILSMHDAIDDDSRLVKQAAVEIPADRSENRTDQGTRLKKSGMPSKVQASNKESEKRHRSVSSDSDSDVDLDNDDQSHTRRSKPNHAATTTQDEIRRVSNQIRSIGKDPTESIGTTKTEPITSGSSKSGKAAPSVNDLRRAYLSSGKAVAGKRKAQTTSLDAIKQLEDFQKRLRQASAAERDRHPKSNSNNRDTLISDKGNTLGKDSSHGADPSAREDDWECDLHFVKGCQSCRDTTGDGEDMGDVNDVGWMTSKLVFGKELGGANVYKPKIDDYSVFDPRQDPSLGSGLSDKGVAMAQSKRSSDIWQQKAVPGSRHSRDSKSSRGNNNMRSHR</sequence>